<proteinExistence type="predicted"/>
<dbReference type="EMBL" id="JAASQV010000004">
    <property type="protein sequence ID" value="NIJ66736.1"/>
    <property type="molecule type" value="Genomic_DNA"/>
</dbReference>
<comment type="caution">
    <text evidence="1">The sequence shown here is derived from an EMBL/GenBank/DDBJ whole genome shotgun (WGS) entry which is preliminary data.</text>
</comment>
<evidence type="ECO:0000313" key="1">
    <source>
        <dbReference type="EMBL" id="NIJ66736.1"/>
    </source>
</evidence>
<dbReference type="AlphaFoldDB" id="A0A7X5V3N6"/>
<reference evidence="1 2" key="1">
    <citation type="submission" date="2020-03" db="EMBL/GenBank/DDBJ databases">
        <title>Genomic Encyclopedia of Type Strains, Phase IV (KMG-IV): sequencing the most valuable type-strain genomes for metagenomic binning, comparative biology and taxonomic classification.</title>
        <authorList>
            <person name="Goeker M."/>
        </authorList>
    </citation>
    <scope>NUCLEOTIDE SEQUENCE [LARGE SCALE GENOMIC DNA]</scope>
    <source>
        <strain evidence="1 2">DSM 4733</strain>
    </source>
</reference>
<protein>
    <recommendedName>
        <fullName evidence="3">VOC domain-containing protein</fullName>
    </recommendedName>
</protein>
<organism evidence="1 2">
    <name type="scientific">Sphingomonas leidyi</name>
    <dbReference type="NCBI Taxonomy" id="68569"/>
    <lineage>
        <taxon>Bacteria</taxon>
        <taxon>Pseudomonadati</taxon>
        <taxon>Pseudomonadota</taxon>
        <taxon>Alphaproteobacteria</taxon>
        <taxon>Sphingomonadales</taxon>
        <taxon>Sphingomonadaceae</taxon>
        <taxon>Sphingomonas</taxon>
    </lineage>
</organism>
<gene>
    <name evidence="1" type="ORF">FHR20_003712</name>
</gene>
<evidence type="ECO:0008006" key="3">
    <source>
        <dbReference type="Google" id="ProtNLM"/>
    </source>
</evidence>
<name>A0A7X5V3N6_9SPHN</name>
<dbReference type="Proteomes" id="UP000564677">
    <property type="component" value="Unassembled WGS sequence"/>
</dbReference>
<keyword evidence="2" id="KW-1185">Reference proteome</keyword>
<sequence>MLFHVSIDADDPRHVAEVIAELWGGVALPFPPVIAGSWMAMAGDDRRTTVEVYPRGTELVEAEGDADAMGVIGGNGARSATHLAIATDKGVEEVLALAKREGWPVKYRKRGGVFGVLELWVEGSRMIEVLTPEMQAEYRAGLTVENWRGFLSAAGMAPAA</sequence>
<accession>A0A7X5V3N6</accession>
<dbReference type="RefSeq" id="WP_167301051.1">
    <property type="nucleotide sequence ID" value="NZ_CP170557.1"/>
</dbReference>
<evidence type="ECO:0000313" key="2">
    <source>
        <dbReference type="Proteomes" id="UP000564677"/>
    </source>
</evidence>